<dbReference type="PANTHER" id="PTHR34702">
    <property type="entry name" value="NA(+)/H(+) ANTIPORTER SUBUNIT F1"/>
    <property type="match status" value="1"/>
</dbReference>
<dbReference type="GO" id="GO:0015385">
    <property type="term" value="F:sodium:proton antiporter activity"/>
    <property type="evidence" value="ECO:0007669"/>
    <property type="project" value="TreeGrafter"/>
</dbReference>
<dbReference type="Pfam" id="PF04066">
    <property type="entry name" value="MrpF_PhaF"/>
    <property type="match status" value="1"/>
</dbReference>
<organism evidence="9 10">
    <name type="scientific">Bailinhaonella thermotolerans</name>
    <dbReference type="NCBI Taxonomy" id="1070861"/>
    <lineage>
        <taxon>Bacteria</taxon>
        <taxon>Bacillati</taxon>
        <taxon>Actinomycetota</taxon>
        <taxon>Actinomycetes</taxon>
        <taxon>Streptosporangiales</taxon>
        <taxon>Streptosporangiaceae</taxon>
        <taxon>Bailinhaonella</taxon>
    </lineage>
</organism>
<keyword evidence="5 8" id="KW-0812">Transmembrane</keyword>
<proteinExistence type="inferred from homology"/>
<reference evidence="9 10" key="1">
    <citation type="submission" date="2018-09" db="EMBL/GenBank/DDBJ databases">
        <title>YIM 75507 draft genome.</title>
        <authorList>
            <person name="Tang S."/>
            <person name="Feng Y."/>
        </authorList>
    </citation>
    <scope>NUCLEOTIDE SEQUENCE [LARGE SCALE GENOMIC DNA]</scope>
    <source>
        <strain evidence="9 10">YIM 75507</strain>
    </source>
</reference>
<keyword evidence="4" id="KW-1003">Cell membrane</keyword>
<evidence type="ECO:0000256" key="5">
    <source>
        <dbReference type="ARBA" id="ARBA00022692"/>
    </source>
</evidence>
<evidence type="ECO:0000256" key="2">
    <source>
        <dbReference type="ARBA" id="ARBA00009212"/>
    </source>
</evidence>
<dbReference type="AlphaFoldDB" id="A0A3A4B1C3"/>
<name>A0A3A4B1C3_9ACTN</name>
<dbReference type="OrthoDB" id="3733837at2"/>
<keyword evidence="10" id="KW-1185">Reference proteome</keyword>
<evidence type="ECO:0000256" key="4">
    <source>
        <dbReference type="ARBA" id="ARBA00022475"/>
    </source>
</evidence>
<dbReference type="PANTHER" id="PTHR34702:SF1">
    <property type="entry name" value="NA(+)_H(+) ANTIPORTER SUBUNIT F"/>
    <property type="match status" value="1"/>
</dbReference>
<feature type="transmembrane region" description="Helical" evidence="8">
    <location>
        <begin position="44"/>
        <end position="64"/>
    </location>
</feature>
<gene>
    <name evidence="9" type="ORF">D5H75_18335</name>
</gene>
<evidence type="ECO:0000313" key="10">
    <source>
        <dbReference type="Proteomes" id="UP000265768"/>
    </source>
</evidence>
<evidence type="ECO:0000256" key="8">
    <source>
        <dbReference type="SAM" id="Phobius"/>
    </source>
</evidence>
<evidence type="ECO:0000313" key="9">
    <source>
        <dbReference type="EMBL" id="RJL31837.1"/>
    </source>
</evidence>
<sequence length="72" mass="7453">MAVARLARGPSMLDRAVALDAMVAVVMAAVSVEAAVGRHDTTLPTLIVLSVLGFTSSVTVARFASRPDRNAT</sequence>
<accession>A0A3A4B1C3</accession>
<evidence type="ECO:0000256" key="3">
    <source>
        <dbReference type="ARBA" id="ARBA00022448"/>
    </source>
</evidence>
<dbReference type="GO" id="GO:0005886">
    <property type="term" value="C:plasma membrane"/>
    <property type="evidence" value="ECO:0007669"/>
    <property type="project" value="UniProtKB-SubCell"/>
</dbReference>
<evidence type="ECO:0000256" key="1">
    <source>
        <dbReference type="ARBA" id="ARBA00004651"/>
    </source>
</evidence>
<keyword evidence="6 8" id="KW-1133">Transmembrane helix</keyword>
<keyword evidence="3" id="KW-0813">Transport</keyword>
<dbReference type="EMBL" id="QZEY01000006">
    <property type="protein sequence ID" value="RJL31837.1"/>
    <property type="molecule type" value="Genomic_DNA"/>
</dbReference>
<dbReference type="Proteomes" id="UP000265768">
    <property type="component" value="Unassembled WGS sequence"/>
</dbReference>
<evidence type="ECO:0000256" key="7">
    <source>
        <dbReference type="ARBA" id="ARBA00023136"/>
    </source>
</evidence>
<protein>
    <submittedName>
        <fullName evidence="9">Cation:proton antiporter</fullName>
    </submittedName>
</protein>
<evidence type="ECO:0000256" key="6">
    <source>
        <dbReference type="ARBA" id="ARBA00022989"/>
    </source>
</evidence>
<comment type="subcellular location">
    <subcellularLocation>
        <location evidence="1">Cell membrane</location>
        <topology evidence="1">Multi-pass membrane protein</topology>
    </subcellularLocation>
</comment>
<comment type="similarity">
    <text evidence="2">Belongs to the CPA3 antiporters (TC 2.A.63) subunit F family.</text>
</comment>
<dbReference type="InterPro" id="IPR007208">
    <property type="entry name" value="MrpF/PhaF-like"/>
</dbReference>
<comment type="caution">
    <text evidence="9">The sequence shown here is derived from an EMBL/GenBank/DDBJ whole genome shotgun (WGS) entry which is preliminary data.</text>
</comment>
<keyword evidence="7 8" id="KW-0472">Membrane</keyword>